<evidence type="ECO:0000313" key="6">
    <source>
        <dbReference type="EMBL" id="SIS51425.1"/>
    </source>
</evidence>
<accession>A0A1N7JQ36</accession>
<name>A0A1N7JQ36_9CORY</name>
<dbReference type="GO" id="GO:0016758">
    <property type="term" value="F:hexosyltransferase activity"/>
    <property type="evidence" value="ECO:0007669"/>
    <property type="project" value="InterPro"/>
</dbReference>
<evidence type="ECO:0000256" key="1">
    <source>
        <dbReference type="ARBA" id="ARBA00004776"/>
    </source>
</evidence>
<dbReference type="Proteomes" id="UP000186292">
    <property type="component" value="Unassembled WGS sequence"/>
</dbReference>
<dbReference type="PANTHER" id="PTHR43179">
    <property type="entry name" value="RHAMNOSYLTRANSFERASE WBBL"/>
    <property type="match status" value="1"/>
</dbReference>
<keyword evidence="4 6" id="KW-0808">Transferase</keyword>
<dbReference type="InterPro" id="IPR007235">
    <property type="entry name" value="Glyco_trans_28_C"/>
</dbReference>
<dbReference type="SUPFAM" id="SSF53756">
    <property type="entry name" value="UDP-Glycosyltransferase/glycogen phosphorylase"/>
    <property type="match status" value="1"/>
</dbReference>
<reference evidence="7" key="1">
    <citation type="submission" date="2017-01" db="EMBL/GenBank/DDBJ databases">
        <authorList>
            <person name="Varghese N."/>
            <person name="Submissions S."/>
        </authorList>
    </citation>
    <scope>NUCLEOTIDE SEQUENCE [LARGE SCALE GENOMIC DNA]</scope>
    <source>
        <strain evidence="7">DSM 44531</strain>
    </source>
</reference>
<proteinExistence type="inferred from homology"/>
<dbReference type="AlphaFoldDB" id="A0A1N7JQ36"/>
<dbReference type="SUPFAM" id="SSF53448">
    <property type="entry name" value="Nucleotide-diphospho-sugar transferases"/>
    <property type="match status" value="1"/>
</dbReference>
<dbReference type="Gene3D" id="3.90.550.10">
    <property type="entry name" value="Spore Coat Polysaccharide Biosynthesis Protein SpsA, Chain A"/>
    <property type="match status" value="1"/>
</dbReference>
<dbReference type="STRING" id="1161099.SAMN05444817_11025"/>
<sequence>MIQRELRELDWDAVILSTAPGADVVIADDAGHGHSGRAITAGGTLHYAPYGNRGLRERFAAVASWVAGNDPAAFYVDVSAEMCMFLRLMGVPVITLAMPGLRDDPPHQLAYRQSDAIIAAWPSWVPVPEHMRMHSDRLHPVGGITRLQRLDPAQESERDPHHVVVMAGQGGSTWEPGDWDAVAVACPDYRFTFLTGDNRVDDPTELIASAGVVVAAGGQNSIADIAHLGAPAVILPQPRPFIEQKTSAQLLARKGLAVVPESFPAPEDWPGVLAAARELGADWSRWETDGSARRAAEVIAHVAEDPAGAKAAIVTLANVGRASHLTHQVNLAPEGTDHITVALADHKALEKAVPKSHVISTGSGEHDTTSHPNLARARNRGAAEAIARGNEVLIFLDADCLAGGDLVPLYTKALAEHPDAVVAGPVTYMDEGELRTVRPDPHPARPNPPAGEIVRADNYDLFWSLSFACTAKTWARIVEAFGGFDEAYSGYGGEDTDFAWNLRSHGIDLLWVGGAHAFHQWHPVSSPPWQHLDDILRNAAVFHGKWGTWPMEGWLRAFEEAGAIALIDGTWQRTP</sequence>
<keyword evidence="7" id="KW-1185">Reference proteome</keyword>
<dbReference type="Pfam" id="PF04101">
    <property type="entry name" value="Glyco_tran_28_C"/>
    <property type="match status" value="1"/>
</dbReference>
<organism evidence="6 7">
    <name type="scientific">Corynebacterium appendicis CIP 107643</name>
    <dbReference type="NCBI Taxonomy" id="1161099"/>
    <lineage>
        <taxon>Bacteria</taxon>
        <taxon>Bacillati</taxon>
        <taxon>Actinomycetota</taxon>
        <taxon>Actinomycetes</taxon>
        <taxon>Mycobacteriales</taxon>
        <taxon>Corynebacteriaceae</taxon>
        <taxon>Corynebacterium</taxon>
    </lineage>
</organism>
<protein>
    <submittedName>
        <fullName evidence="6">Glycosyl transferase family 2</fullName>
    </submittedName>
</protein>
<evidence type="ECO:0000259" key="5">
    <source>
        <dbReference type="Pfam" id="PF04101"/>
    </source>
</evidence>
<dbReference type="OrthoDB" id="9809594at2"/>
<feature type="domain" description="Glycosyl transferase family 28 C-terminal" evidence="5">
    <location>
        <begin position="202"/>
        <end position="259"/>
    </location>
</feature>
<dbReference type="InterPro" id="IPR029044">
    <property type="entry name" value="Nucleotide-diphossugar_trans"/>
</dbReference>
<evidence type="ECO:0000256" key="2">
    <source>
        <dbReference type="ARBA" id="ARBA00006739"/>
    </source>
</evidence>
<keyword evidence="3" id="KW-0328">Glycosyltransferase</keyword>
<dbReference type="PANTHER" id="PTHR43179:SF12">
    <property type="entry name" value="GALACTOFURANOSYLTRANSFERASE GLFT2"/>
    <property type="match status" value="1"/>
</dbReference>
<evidence type="ECO:0000313" key="7">
    <source>
        <dbReference type="Proteomes" id="UP000186292"/>
    </source>
</evidence>
<dbReference type="Gene3D" id="3.40.50.2000">
    <property type="entry name" value="Glycogen Phosphorylase B"/>
    <property type="match status" value="1"/>
</dbReference>
<evidence type="ECO:0000256" key="3">
    <source>
        <dbReference type="ARBA" id="ARBA00022676"/>
    </source>
</evidence>
<comment type="pathway">
    <text evidence="1">Cell wall biogenesis; cell wall polysaccharide biosynthesis.</text>
</comment>
<gene>
    <name evidence="6" type="ORF">SAMN05444817_11025</name>
</gene>
<dbReference type="EMBL" id="FTOF01000010">
    <property type="protein sequence ID" value="SIS51425.1"/>
    <property type="molecule type" value="Genomic_DNA"/>
</dbReference>
<evidence type="ECO:0000256" key="4">
    <source>
        <dbReference type="ARBA" id="ARBA00022679"/>
    </source>
</evidence>
<comment type="similarity">
    <text evidence="2">Belongs to the glycosyltransferase 2 family.</text>
</comment>